<dbReference type="Proteomes" id="UP000191905">
    <property type="component" value="Unassembled WGS sequence"/>
</dbReference>
<feature type="binding site" evidence="6">
    <location>
        <begin position="27"/>
        <end position="32"/>
    </location>
    <ligand>
        <name>ATP</name>
        <dbReference type="ChEBI" id="CHEBI:30616"/>
    </ligand>
</feature>
<dbReference type="InterPro" id="IPR012094">
    <property type="entry name" value="tRNA_Ile_lys_synt"/>
</dbReference>
<evidence type="ECO:0000256" key="4">
    <source>
        <dbReference type="ARBA" id="ARBA00022840"/>
    </source>
</evidence>
<keyword evidence="1 6" id="KW-0436">Ligase</keyword>
<protein>
    <recommendedName>
        <fullName evidence="6">tRNA(Ile)-lysidine synthase</fullName>
        <ecNumber evidence="6">6.3.4.19</ecNumber>
    </recommendedName>
    <alternativeName>
        <fullName evidence="6">tRNA(Ile)-2-lysyl-cytidine synthase</fullName>
    </alternativeName>
    <alternativeName>
        <fullName evidence="6">tRNA(Ile)-lysidine synthetase</fullName>
    </alternativeName>
</protein>
<comment type="catalytic activity">
    <reaction evidence="5 6">
        <text>cytidine(34) in tRNA(Ile2) + L-lysine + ATP = lysidine(34) in tRNA(Ile2) + AMP + diphosphate + H(+)</text>
        <dbReference type="Rhea" id="RHEA:43744"/>
        <dbReference type="Rhea" id="RHEA-COMP:10625"/>
        <dbReference type="Rhea" id="RHEA-COMP:10670"/>
        <dbReference type="ChEBI" id="CHEBI:15378"/>
        <dbReference type="ChEBI" id="CHEBI:30616"/>
        <dbReference type="ChEBI" id="CHEBI:32551"/>
        <dbReference type="ChEBI" id="CHEBI:33019"/>
        <dbReference type="ChEBI" id="CHEBI:82748"/>
        <dbReference type="ChEBI" id="CHEBI:83665"/>
        <dbReference type="ChEBI" id="CHEBI:456215"/>
        <dbReference type="EC" id="6.3.4.19"/>
    </reaction>
</comment>
<gene>
    <name evidence="6" type="primary">tilS</name>
    <name evidence="8" type="ORF">BFN67_19830</name>
</gene>
<evidence type="ECO:0000256" key="3">
    <source>
        <dbReference type="ARBA" id="ARBA00022741"/>
    </source>
</evidence>
<dbReference type="HAMAP" id="MF_01161">
    <property type="entry name" value="tRNA_Ile_lys_synt"/>
    <property type="match status" value="1"/>
</dbReference>
<comment type="caution">
    <text evidence="8">The sequence shown here is derived from an EMBL/GenBank/DDBJ whole genome shotgun (WGS) entry which is preliminary data.</text>
</comment>
<dbReference type="RefSeq" id="WP_080920079.1">
    <property type="nucleotide sequence ID" value="NZ_MDET01000020.1"/>
</dbReference>
<sequence>MLTIEAPPLSTLFDPIDFTGGVIAAVSGGSDSTALLILLKDYLDRNAPGTKLLAVTVDHGLRPGSDAEACAVARLCAWRGIDHRTLKWTGPKPATGLPAAARAARYRLLAQAAREAGIGTVLTGHTADDQAETVRMRMQRGGAAGAEQRGLAGMAPATCLEDGLWLLRPFLGARREALRDVLRREGVGWAEDPTNADRHYERPRVRAALDGAGAEALLELAHEAATERRSLDRRTARLLRRIATQPSAGLLRLSPELAQADDRGAAIHALRVLLATVGGVSFLPDKARVAALFERFAAAERIRATLSRVVVDARRGGLYLYREARGLPVPTGASDGMIWDGRRRITFRDRRGAMVIAPLGAHAVRSGAPVADDVPQSLVRRALAAEPVLTEQGENGVSAQALPLLAPWAHFLPDFDLETARVIAELTGAPPVPVPPFSGYGKSAMEPLH</sequence>
<evidence type="ECO:0000313" key="9">
    <source>
        <dbReference type="Proteomes" id="UP000191905"/>
    </source>
</evidence>
<evidence type="ECO:0000256" key="6">
    <source>
        <dbReference type="HAMAP-Rule" id="MF_01161"/>
    </source>
</evidence>
<comment type="similarity">
    <text evidence="6">Belongs to the tRNA(Ile)-lysidine synthase family.</text>
</comment>
<dbReference type="AlphaFoldDB" id="A0A1V8RPM5"/>
<dbReference type="STRING" id="1873176.BFN67_19830"/>
<evidence type="ECO:0000256" key="2">
    <source>
        <dbReference type="ARBA" id="ARBA00022694"/>
    </source>
</evidence>
<name>A0A1V8RPM5_9HYPH</name>
<dbReference type="GO" id="GO:0032267">
    <property type="term" value="F:tRNA(Ile)-lysidine synthase activity"/>
    <property type="evidence" value="ECO:0007669"/>
    <property type="project" value="UniProtKB-EC"/>
</dbReference>
<evidence type="ECO:0000259" key="7">
    <source>
        <dbReference type="Pfam" id="PF01171"/>
    </source>
</evidence>
<proteinExistence type="inferred from homology"/>
<keyword evidence="4 6" id="KW-0067">ATP-binding</keyword>
<dbReference type="PANTHER" id="PTHR43033">
    <property type="entry name" value="TRNA(ILE)-LYSIDINE SYNTHASE-RELATED"/>
    <property type="match status" value="1"/>
</dbReference>
<dbReference type="PANTHER" id="PTHR43033:SF1">
    <property type="entry name" value="TRNA(ILE)-LYSIDINE SYNTHASE-RELATED"/>
    <property type="match status" value="1"/>
</dbReference>
<keyword evidence="2 6" id="KW-0819">tRNA processing</keyword>
<organism evidence="8 9">
    <name type="scientific">Manganibacter manganicus</name>
    <dbReference type="NCBI Taxonomy" id="1873176"/>
    <lineage>
        <taxon>Bacteria</taxon>
        <taxon>Pseudomonadati</taxon>
        <taxon>Pseudomonadota</taxon>
        <taxon>Alphaproteobacteria</taxon>
        <taxon>Hyphomicrobiales</taxon>
        <taxon>Phyllobacteriaceae</taxon>
        <taxon>Manganibacter</taxon>
    </lineage>
</organism>
<comment type="function">
    <text evidence="6">Ligates lysine onto the cytidine present at position 34 of the AUA codon-specific tRNA(Ile) that contains the anticodon CAU, in an ATP-dependent manner. Cytidine is converted to lysidine, thus changing the amino acid specificity of the tRNA from methionine to isoleucine.</text>
</comment>
<dbReference type="NCBIfam" id="TIGR02432">
    <property type="entry name" value="lysidine_TilS_N"/>
    <property type="match status" value="1"/>
</dbReference>
<dbReference type="EMBL" id="MDET01000020">
    <property type="protein sequence ID" value="OQM75118.1"/>
    <property type="molecule type" value="Genomic_DNA"/>
</dbReference>
<dbReference type="OrthoDB" id="9807403at2"/>
<dbReference type="GO" id="GO:0005524">
    <property type="term" value="F:ATP binding"/>
    <property type="evidence" value="ECO:0007669"/>
    <property type="project" value="UniProtKB-UniRule"/>
</dbReference>
<feature type="domain" description="tRNA(Ile)-lysidine/2-thiocytidine synthase N-terminal" evidence="7">
    <location>
        <begin position="22"/>
        <end position="207"/>
    </location>
</feature>
<evidence type="ECO:0000256" key="1">
    <source>
        <dbReference type="ARBA" id="ARBA00022598"/>
    </source>
</evidence>
<dbReference type="InterPro" id="IPR014729">
    <property type="entry name" value="Rossmann-like_a/b/a_fold"/>
</dbReference>
<dbReference type="CDD" id="cd01992">
    <property type="entry name" value="TilS_N"/>
    <property type="match status" value="1"/>
</dbReference>
<dbReference type="GO" id="GO:0006400">
    <property type="term" value="P:tRNA modification"/>
    <property type="evidence" value="ECO:0007669"/>
    <property type="project" value="UniProtKB-UniRule"/>
</dbReference>
<dbReference type="GO" id="GO:0005737">
    <property type="term" value="C:cytoplasm"/>
    <property type="evidence" value="ECO:0007669"/>
    <property type="project" value="UniProtKB-SubCell"/>
</dbReference>
<dbReference type="InterPro" id="IPR011063">
    <property type="entry name" value="TilS/TtcA_N"/>
</dbReference>
<keyword evidence="3 6" id="KW-0547">Nucleotide-binding</keyword>
<keyword evidence="9" id="KW-1185">Reference proteome</keyword>
<keyword evidence="6" id="KW-0963">Cytoplasm</keyword>
<dbReference type="SUPFAM" id="SSF52402">
    <property type="entry name" value="Adenine nucleotide alpha hydrolases-like"/>
    <property type="match status" value="1"/>
</dbReference>
<accession>A0A1V8RPM5</accession>
<evidence type="ECO:0000256" key="5">
    <source>
        <dbReference type="ARBA" id="ARBA00048539"/>
    </source>
</evidence>
<comment type="subcellular location">
    <subcellularLocation>
        <location evidence="6">Cytoplasm</location>
    </subcellularLocation>
</comment>
<dbReference type="EC" id="6.3.4.19" evidence="6"/>
<dbReference type="Pfam" id="PF01171">
    <property type="entry name" value="ATP_bind_3"/>
    <property type="match status" value="1"/>
</dbReference>
<evidence type="ECO:0000313" key="8">
    <source>
        <dbReference type="EMBL" id="OQM75118.1"/>
    </source>
</evidence>
<dbReference type="Gene3D" id="3.40.50.620">
    <property type="entry name" value="HUPs"/>
    <property type="match status" value="1"/>
</dbReference>
<reference evidence="8 9" key="1">
    <citation type="journal article" date="2016" name="Int. J. Syst. Evol. Microbiol.">
        <title>Pseudaminobacter manganicus sp. nov., isolated from sludge of a manganese mine.</title>
        <authorList>
            <person name="Li J."/>
            <person name="Huang J."/>
            <person name="Liao S."/>
            <person name="Wang G."/>
        </authorList>
    </citation>
    <scope>NUCLEOTIDE SEQUENCE [LARGE SCALE GENOMIC DNA]</scope>
    <source>
        <strain evidence="8 9">JH-7</strain>
    </source>
</reference>
<comment type="domain">
    <text evidence="6">The N-terminal region contains the highly conserved SGGXDS motif, predicted to be a P-loop motif involved in ATP binding.</text>
</comment>
<dbReference type="InterPro" id="IPR012795">
    <property type="entry name" value="tRNA_Ile_lys_synt_N"/>
</dbReference>